<dbReference type="GO" id="GO:0031177">
    <property type="term" value="F:phosphopantetheine binding"/>
    <property type="evidence" value="ECO:0007669"/>
    <property type="project" value="TreeGrafter"/>
</dbReference>
<evidence type="ECO:0000313" key="3">
    <source>
        <dbReference type="EMBL" id="MDV7269061.1"/>
    </source>
</evidence>
<organism evidence="3 4">
    <name type="scientific">Rhodococcus oxybenzonivorans</name>
    <dbReference type="NCBI Taxonomy" id="1990687"/>
    <lineage>
        <taxon>Bacteria</taxon>
        <taxon>Bacillati</taxon>
        <taxon>Actinomycetota</taxon>
        <taxon>Actinomycetes</taxon>
        <taxon>Mycobacteriales</taxon>
        <taxon>Nocardiaceae</taxon>
        <taxon>Rhodococcus</taxon>
    </lineage>
</organism>
<dbReference type="GO" id="GO:0047527">
    <property type="term" value="F:2,3-dihydroxybenzoate-serine ligase activity"/>
    <property type="evidence" value="ECO:0007669"/>
    <property type="project" value="TreeGrafter"/>
</dbReference>
<feature type="domain" description="Condensation" evidence="2">
    <location>
        <begin position="233"/>
        <end position="494"/>
    </location>
</feature>
<dbReference type="GO" id="GO:0005829">
    <property type="term" value="C:cytosol"/>
    <property type="evidence" value="ECO:0007669"/>
    <property type="project" value="TreeGrafter"/>
</dbReference>
<dbReference type="InterPro" id="IPR042099">
    <property type="entry name" value="ANL_N_sf"/>
</dbReference>
<dbReference type="InterPro" id="IPR001242">
    <property type="entry name" value="Condensation_dom"/>
</dbReference>
<evidence type="ECO:0000313" key="4">
    <source>
        <dbReference type="Proteomes" id="UP001185863"/>
    </source>
</evidence>
<proteinExistence type="predicted"/>
<protein>
    <submittedName>
        <fullName evidence="3">Condensation domain-containing protein</fullName>
    </submittedName>
</protein>
<dbReference type="Gene3D" id="3.30.559.30">
    <property type="entry name" value="Nonribosomal peptide synthetase, condensation domain"/>
    <property type="match status" value="2"/>
</dbReference>
<reference evidence="3" key="1">
    <citation type="submission" date="2023-10" db="EMBL/GenBank/DDBJ databases">
        <title>Development of a sustainable strategy for remediation of hydrocarbon-contaminated territories based on the waste exchange concept.</title>
        <authorList>
            <person name="Krivoruchko A."/>
        </authorList>
    </citation>
    <scope>NUCLEOTIDE SEQUENCE</scope>
    <source>
        <strain evidence="3">IEGM 68</strain>
    </source>
</reference>
<dbReference type="Gene3D" id="3.40.50.12780">
    <property type="entry name" value="N-terminal domain of ligase-like"/>
    <property type="match status" value="1"/>
</dbReference>
<dbReference type="GO" id="GO:0009366">
    <property type="term" value="C:enterobactin synthetase complex"/>
    <property type="evidence" value="ECO:0007669"/>
    <property type="project" value="TreeGrafter"/>
</dbReference>
<dbReference type="AlphaFoldDB" id="A0AAE5A9Z4"/>
<dbReference type="Proteomes" id="UP001185863">
    <property type="component" value="Unassembled WGS sequence"/>
</dbReference>
<dbReference type="PANTHER" id="PTHR45527">
    <property type="entry name" value="NONRIBOSOMAL PEPTIDE SYNTHETASE"/>
    <property type="match status" value="1"/>
</dbReference>
<name>A0AAE5A9Z4_9NOCA</name>
<dbReference type="GO" id="GO:0043041">
    <property type="term" value="P:amino acid activation for nonribosomal peptide biosynthetic process"/>
    <property type="evidence" value="ECO:0007669"/>
    <property type="project" value="TreeGrafter"/>
</dbReference>
<feature type="non-terminal residue" evidence="3">
    <location>
        <position position="1"/>
    </location>
</feature>
<evidence type="ECO:0000259" key="1">
    <source>
        <dbReference type="Pfam" id="PF00501"/>
    </source>
</evidence>
<accession>A0AAE5A9Z4</accession>
<feature type="domain" description="AMP-dependent synthetase/ligase" evidence="1">
    <location>
        <begin position="513"/>
        <end position="586"/>
    </location>
</feature>
<feature type="domain" description="Condensation" evidence="2">
    <location>
        <begin position="14"/>
        <end position="210"/>
    </location>
</feature>
<dbReference type="GO" id="GO:0009239">
    <property type="term" value="P:enterobactin biosynthetic process"/>
    <property type="evidence" value="ECO:0007669"/>
    <property type="project" value="TreeGrafter"/>
</dbReference>
<evidence type="ECO:0000259" key="2">
    <source>
        <dbReference type="Pfam" id="PF00668"/>
    </source>
</evidence>
<feature type="non-terminal residue" evidence="3">
    <location>
        <position position="586"/>
    </location>
</feature>
<sequence length="586" mass="62954">THDAPAAAQSRLESATLSEAALEFLDVSDQRVGATSAAVMVAGFACYLSRMTGRRDVLINLPVSARTTAPLQRSGGMLVNVAPLRITVRPEDTVAELVQRVQLELMGALRHQRCSLEDIRRDAGLSGTAEGLAGPMVNVMLFHQTFTLGSVVGEYHIVTSGPVDDLLVNIYQGGDGETLLDFRGNPNRYGPEELRAHHRRFAELIEKFITADPQTRTAAIHAESARLAARVLERQSQLDFWSRELAALPEVTALPLDRPRPAERDGAGDVVDFSVDAEVQRRVHELARDAGTGPFVAVHAALAILVGRLGDTDDVVIGTPIVGRDPIDSDDPESGTFFNKAVLRSHVDGASSFSGHLARIRDADRAAFAHAALPFDDLVARLVTEPDPSHAPLFQVMLEFTDGGHPHDTAGDVRIDPIEREHRPLGLDLVFSLTESESGGGIDGRVLYATDVWDRSSAEALAGRFVRILRAVTTDPAAPIGDVALLEPAEYAELSPVRGDTSVEPRTLPALLRHAVETGSDGVALVFEGRTLTYPELDEQSDRLARMLTRRGVGPGTVVALAIARSIESVLATWAVAKSGAAFVPV</sequence>
<dbReference type="InterPro" id="IPR000873">
    <property type="entry name" value="AMP-dep_synth/lig_dom"/>
</dbReference>
<dbReference type="PANTHER" id="PTHR45527:SF1">
    <property type="entry name" value="FATTY ACID SYNTHASE"/>
    <property type="match status" value="1"/>
</dbReference>
<dbReference type="Pfam" id="PF00501">
    <property type="entry name" value="AMP-binding"/>
    <property type="match status" value="1"/>
</dbReference>
<dbReference type="SUPFAM" id="SSF56801">
    <property type="entry name" value="Acetyl-CoA synthetase-like"/>
    <property type="match status" value="1"/>
</dbReference>
<dbReference type="SUPFAM" id="SSF52777">
    <property type="entry name" value="CoA-dependent acyltransferases"/>
    <property type="match status" value="2"/>
</dbReference>
<dbReference type="EMBL" id="JAWLUP010000297">
    <property type="protein sequence ID" value="MDV7269061.1"/>
    <property type="molecule type" value="Genomic_DNA"/>
</dbReference>
<comment type="caution">
    <text evidence="3">The sequence shown here is derived from an EMBL/GenBank/DDBJ whole genome shotgun (WGS) entry which is preliminary data.</text>
</comment>
<dbReference type="Pfam" id="PF00668">
    <property type="entry name" value="Condensation"/>
    <property type="match status" value="2"/>
</dbReference>
<dbReference type="RefSeq" id="WP_317769412.1">
    <property type="nucleotide sequence ID" value="NZ_JAWLUP010000297.1"/>
</dbReference>
<gene>
    <name evidence="3" type="ORF">R4315_31580</name>
</gene>